<dbReference type="AlphaFoldDB" id="A0A8J2LDA8"/>
<dbReference type="InterPro" id="IPR053066">
    <property type="entry name" value="ADGR_G7"/>
</dbReference>
<reference evidence="11" key="1">
    <citation type="submission" date="2021-06" db="EMBL/GenBank/DDBJ databases">
        <authorList>
            <person name="Hodson N. C."/>
            <person name="Mongue J. A."/>
            <person name="Jaron S. K."/>
        </authorList>
    </citation>
    <scope>NUCLEOTIDE SEQUENCE</scope>
</reference>
<evidence type="ECO:0000259" key="10">
    <source>
        <dbReference type="PROSITE" id="PS50261"/>
    </source>
</evidence>
<keyword evidence="5" id="KW-1015">Disulfide bond</keyword>
<evidence type="ECO:0000259" key="9">
    <source>
        <dbReference type="PROSITE" id="PS50221"/>
    </source>
</evidence>
<dbReference type="CDD" id="cd15040">
    <property type="entry name" value="7tmB2_Adhesion"/>
    <property type="match status" value="1"/>
</dbReference>
<feature type="transmembrane region" description="Helical" evidence="7">
    <location>
        <begin position="521"/>
        <end position="545"/>
    </location>
</feature>
<keyword evidence="2 7" id="KW-0812">Transmembrane</keyword>
<evidence type="ECO:0000256" key="2">
    <source>
        <dbReference type="ARBA" id="ARBA00022692"/>
    </source>
</evidence>
<feature type="transmembrane region" description="Helical" evidence="7">
    <location>
        <begin position="612"/>
        <end position="631"/>
    </location>
</feature>
<feature type="domain" description="G-protein coupled receptors family 2 profile 2" evidence="10">
    <location>
        <begin position="462"/>
        <end position="735"/>
    </location>
</feature>
<feature type="signal peptide" evidence="8">
    <location>
        <begin position="1"/>
        <end position="25"/>
    </location>
</feature>
<evidence type="ECO:0000256" key="7">
    <source>
        <dbReference type="SAM" id="Phobius"/>
    </source>
</evidence>
<evidence type="ECO:0000256" key="6">
    <source>
        <dbReference type="SAM" id="MobiDB-lite"/>
    </source>
</evidence>
<feature type="compositionally biased region" description="Low complexity" evidence="6">
    <location>
        <begin position="757"/>
        <end position="786"/>
    </location>
</feature>
<gene>
    <name evidence="11" type="ORF">AFUS01_LOCUS30649</name>
</gene>
<feature type="transmembrane region" description="Helical" evidence="7">
    <location>
        <begin position="461"/>
        <end position="486"/>
    </location>
</feature>
<feature type="chain" id="PRO_5035266546" evidence="8">
    <location>
        <begin position="26"/>
        <end position="811"/>
    </location>
</feature>
<dbReference type="PANTHER" id="PTHR47767">
    <property type="entry name" value="ADHESION G PROTEIN-COUPLED RECEPTOR G7"/>
    <property type="match status" value="1"/>
</dbReference>
<evidence type="ECO:0000256" key="8">
    <source>
        <dbReference type="SAM" id="SignalP"/>
    </source>
</evidence>
<evidence type="ECO:0000256" key="5">
    <source>
        <dbReference type="ARBA" id="ARBA00023157"/>
    </source>
</evidence>
<evidence type="ECO:0000256" key="3">
    <source>
        <dbReference type="ARBA" id="ARBA00022989"/>
    </source>
</evidence>
<comment type="caution">
    <text evidence="11">The sequence shown here is derived from an EMBL/GenBank/DDBJ whole genome shotgun (WGS) entry which is preliminary data.</text>
</comment>
<evidence type="ECO:0000256" key="1">
    <source>
        <dbReference type="ARBA" id="ARBA00004141"/>
    </source>
</evidence>
<evidence type="ECO:0000256" key="4">
    <source>
        <dbReference type="ARBA" id="ARBA00023136"/>
    </source>
</evidence>
<dbReference type="InterPro" id="IPR017981">
    <property type="entry name" value="GPCR_2-like_7TM"/>
</dbReference>
<organism evidence="11 12">
    <name type="scientific">Allacma fusca</name>
    <dbReference type="NCBI Taxonomy" id="39272"/>
    <lineage>
        <taxon>Eukaryota</taxon>
        <taxon>Metazoa</taxon>
        <taxon>Ecdysozoa</taxon>
        <taxon>Arthropoda</taxon>
        <taxon>Hexapoda</taxon>
        <taxon>Collembola</taxon>
        <taxon>Symphypleona</taxon>
        <taxon>Sminthuridae</taxon>
        <taxon>Allacma</taxon>
    </lineage>
</organism>
<dbReference type="OrthoDB" id="283575at2759"/>
<dbReference type="GO" id="GO:0004930">
    <property type="term" value="F:G protein-coupled receptor activity"/>
    <property type="evidence" value="ECO:0007669"/>
    <property type="project" value="InterPro"/>
</dbReference>
<protein>
    <submittedName>
        <fullName evidence="11">Uncharacterized protein</fullName>
    </submittedName>
</protein>
<keyword evidence="12" id="KW-1185">Reference proteome</keyword>
<dbReference type="PANTHER" id="PTHR47767:SF1">
    <property type="entry name" value="ADHESION G PROTEIN-COUPLED RECEPTOR G7"/>
    <property type="match status" value="1"/>
</dbReference>
<dbReference type="PROSITE" id="PS50221">
    <property type="entry name" value="GAIN_B"/>
    <property type="match status" value="1"/>
</dbReference>
<feature type="transmembrane region" description="Helical" evidence="7">
    <location>
        <begin position="571"/>
        <end position="592"/>
    </location>
</feature>
<dbReference type="SMART" id="SM00303">
    <property type="entry name" value="GPS"/>
    <property type="match status" value="1"/>
</dbReference>
<comment type="subcellular location">
    <subcellularLocation>
        <location evidence="1">Membrane</location>
        <topology evidence="1">Multi-pass membrane protein</topology>
    </subcellularLocation>
</comment>
<dbReference type="InterPro" id="IPR000203">
    <property type="entry name" value="GPS"/>
</dbReference>
<feature type="transmembrane region" description="Helical" evidence="7">
    <location>
        <begin position="498"/>
        <end position="515"/>
    </location>
</feature>
<proteinExistence type="predicted"/>
<dbReference type="GO" id="GO:0016020">
    <property type="term" value="C:membrane"/>
    <property type="evidence" value="ECO:0007669"/>
    <property type="project" value="UniProtKB-SubCell"/>
</dbReference>
<feature type="transmembrane region" description="Helical" evidence="7">
    <location>
        <begin position="686"/>
        <end position="705"/>
    </location>
</feature>
<evidence type="ECO:0000313" key="12">
    <source>
        <dbReference type="Proteomes" id="UP000708208"/>
    </source>
</evidence>
<feature type="transmembrane region" description="Helical" evidence="7">
    <location>
        <begin position="711"/>
        <end position="734"/>
    </location>
</feature>
<evidence type="ECO:0000313" key="11">
    <source>
        <dbReference type="EMBL" id="CAG7820248.1"/>
    </source>
</evidence>
<dbReference type="Pfam" id="PF01825">
    <property type="entry name" value="GPS"/>
    <property type="match status" value="1"/>
</dbReference>
<accession>A0A8J2LDA8</accession>
<dbReference type="EMBL" id="CAJVCH010473668">
    <property type="protein sequence ID" value="CAG7820248.1"/>
    <property type="molecule type" value="Genomic_DNA"/>
</dbReference>
<dbReference type="InterPro" id="IPR057244">
    <property type="entry name" value="GAIN_B"/>
</dbReference>
<keyword evidence="3 7" id="KW-1133">Transmembrane helix</keyword>
<dbReference type="PROSITE" id="PS50261">
    <property type="entry name" value="G_PROTEIN_RECEP_F2_4"/>
    <property type="match status" value="1"/>
</dbReference>
<feature type="region of interest" description="Disordered" evidence="6">
    <location>
        <begin position="757"/>
        <end position="795"/>
    </location>
</feature>
<sequence>MATPRKNYHWHLLNFFLLFLPSSQPHIFGVQENIAFEPSTMVTSMEGSTTPGPVRNPIRMVFCDKKKVDLPDSLYGQFDLPSTIATPGGTRVLSPCPHGETKVGAVRIFEIVQDSTTEKQESLVKQSQPGLTSICYLDKNSATGYNWTHVEDDGNLRKCREQAWATLGHELSTLTQDSQTITPYNMRQAVPKLTRLLRYAVKDYESARILIDSVSRLLEADEIFSDPSMATEQTRKTLFDLIDSYAKNAILQPGERISISSTAISVETVIFPPEDNLEYTYDFQSMHLPNEALTMSRRTSDKPRLQLVAYSNQLFFHWGQGQDKASSSENITDETTVMPDQEEFTGEWRVISVTFEGTKIENLTEPIVYTLPVNHTANNSQWVCVFWDTDESKWSSRGMRNVRLPNGTLQCESSHLTAFSVLLDPFPTHKENPIESDRDEADGKTKASINALLPDDIHAHILSLLSSVGSALSITGLAITVLTFGLFRCLRKERSNRILLNLSISLFFLHLMSLISDVNLWHHYCLVPSALLHYLLLSSISWMLVEAHHMHNLVISVFVQPQPKFLTKRSLFAWGIPLVIVTICTCLDPQVYQSGRDGWCIIAGHLNLPMYYAGYLGPAAVMLLINCYVFVRILQVLNQQGANVRKQSKMAPPEIKLDSSGSKPLDWKSIKSTSSFFMVSPTQVKGAITVMVLLGVGWILGFFAIGPFKLVFSYLFCLCNAGQGVLIFLFRVLLHPQASRTWRKAFTKGFAFDSDLTSFSSSSRKSHSGQSCSSTPSTISASTSVTNTLTRSDPSSTKLAATLASFLQAPP</sequence>
<keyword evidence="4 7" id="KW-0472">Membrane</keyword>
<dbReference type="Pfam" id="PF00002">
    <property type="entry name" value="7tm_2"/>
    <property type="match status" value="1"/>
</dbReference>
<name>A0A8J2LDA8_9HEXA</name>
<dbReference type="InterPro" id="IPR000832">
    <property type="entry name" value="GPCR_2_secretin-like"/>
</dbReference>
<keyword evidence="8" id="KW-0732">Signal</keyword>
<dbReference type="Proteomes" id="UP000708208">
    <property type="component" value="Unassembled WGS sequence"/>
</dbReference>
<feature type="domain" description="GAIN-B" evidence="9">
    <location>
        <begin position="255"/>
        <end position="429"/>
    </location>
</feature>
<dbReference type="GO" id="GO:0007166">
    <property type="term" value="P:cell surface receptor signaling pathway"/>
    <property type="evidence" value="ECO:0007669"/>
    <property type="project" value="InterPro"/>
</dbReference>